<dbReference type="PIRSF" id="PIRSF017215">
    <property type="entry name" value="ESCRT2_Vps22"/>
    <property type="match status" value="1"/>
</dbReference>
<dbReference type="EMBL" id="BDGX01000019">
    <property type="protein sequence ID" value="GAV49952.1"/>
    <property type="molecule type" value="Genomic_DNA"/>
</dbReference>
<dbReference type="GO" id="GO:0000122">
    <property type="term" value="P:negative regulation of transcription by RNA polymerase II"/>
    <property type="evidence" value="ECO:0007669"/>
    <property type="project" value="EnsemblFungi"/>
</dbReference>
<dbReference type="Proteomes" id="UP000187013">
    <property type="component" value="Unassembled WGS sequence"/>
</dbReference>
<evidence type="ECO:0000256" key="1">
    <source>
        <dbReference type="ARBA" id="ARBA00004481"/>
    </source>
</evidence>
<reference evidence="11 12" key="1">
    <citation type="submission" date="2016-08" db="EMBL/GenBank/DDBJ databases">
        <title>Draft genome sequence of allopolyploid Zygosaccharomyces rouxii.</title>
        <authorList>
            <person name="Watanabe J."/>
            <person name="Uehara K."/>
            <person name="Mogi Y."/>
            <person name="Tsukioka Y."/>
        </authorList>
    </citation>
    <scope>NUCLEOTIDE SEQUENCE [LARGE SCALE GENOMIC DNA]</scope>
    <source>
        <strain evidence="11 12">NBRC 110957</strain>
    </source>
</reference>
<keyword evidence="7 9" id="KW-0653">Protein transport</keyword>
<dbReference type="OrthoDB" id="283883at2759"/>
<dbReference type="OMA" id="QIVEVCM"/>
<proteinExistence type="inferred from homology"/>
<feature type="coiled-coil region" evidence="10">
    <location>
        <begin position="23"/>
        <end position="50"/>
    </location>
</feature>
<dbReference type="Gene3D" id="6.10.140.180">
    <property type="match status" value="1"/>
</dbReference>
<sequence>MKRFGLAAFDDQQDDKEYEGISSAVLQRQNNELKEQLAVFQERLVGFAKKHNSEIQANPEFRSKFVRMCLSIGIDPLSLFDKDKHLFNVNDFYYEICVKVIEICRKTKDMNGGVLSFDELEKGYFRRLNVDMGDLEKSIDMLQSLDGGFEIFEIRGKKFLRSVPNELTGDQTKILEICSILGYSSISLLHANLNWKPFRSRAVLNEMVANGLLWIDEQADAEALYWDPSWINVLHE</sequence>
<protein>
    <recommendedName>
        <fullName evidence="9">Vacuolar-sorting protein SNF8</fullName>
    </recommendedName>
</protein>
<evidence type="ECO:0000256" key="2">
    <source>
        <dbReference type="ARBA" id="ARBA00004496"/>
    </source>
</evidence>
<keyword evidence="10" id="KW-0175">Coiled coil</keyword>
<evidence type="ECO:0000313" key="12">
    <source>
        <dbReference type="Proteomes" id="UP000187013"/>
    </source>
</evidence>
<dbReference type="eggNOG" id="KOG3341">
    <property type="taxonomic scope" value="Eukaryota"/>
</dbReference>
<dbReference type="GO" id="GO:0016604">
    <property type="term" value="C:nuclear body"/>
    <property type="evidence" value="ECO:0007669"/>
    <property type="project" value="EnsemblFungi"/>
</dbReference>
<comment type="subcellular location">
    <subcellularLocation>
        <location evidence="2">Cytoplasm</location>
    </subcellularLocation>
    <subcellularLocation>
        <location evidence="1">Endosome membrane</location>
        <topology evidence="1">Peripheral membrane protein</topology>
    </subcellularLocation>
</comment>
<dbReference type="PANTHER" id="PTHR12806">
    <property type="entry name" value="EAP30 SUBUNIT OF ELL COMPLEX"/>
    <property type="match status" value="1"/>
</dbReference>
<evidence type="ECO:0000256" key="4">
    <source>
        <dbReference type="ARBA" id="ARBA00022448"/>
    </source>
</evidence>
<evidence type="ECO:0000256" key="8">
    <source>
        <dbReference type="ARBA" id="ARBA00023136"/>
    </source>
</evidence>
<name>A0A1Q3A2N8_ZYGRO</name>
<dbReference type="PANTHER" id="PTHR12806:SF0">
    <property type="entry name" value="VACUOLAR-SORTING PROTEIN SNF8"/>
    <property type="match status" value="1"/>
</dbReference>
<keyword evidence="4 9" id="KW-0813">Transport</keyword>
<dbReference type="GO" id="GO:0006623">
    <property type="term" value="P:protein targeting to vacuole"/>
    <property type="evidence" value="ECO:0007669"/>
    <property type="project" value="EnsemblFungi"/>
</dbReference>
<comment type="caution">
    <text evidence="11">The sequence shown here is derived from an EMBL/GenBank/DDBJ whole genome shotgun (WGS) entry which is preliminary data.</text>
</comment>
<comment type="function">
    <text evidence="9">Component of the endosomal sorting complex required for transport II (ESCRT-II), which is required for multivesicular body (MVB) formation and sorting of endosomal cargo proteins into MVBs.</text>
</comment>
<gene>
    <name evidence="11" type="ORF">ZYGR_0S00850</name>
</gene>
<dbReference type="Pfam" id="PF04157">
    <property type="entry name" value="EAP30"/>
    <property type="match status" value="1"/>
</dbReference>
<keyword evidence="5" id="KW-0963">Cytoplasm</keyword>
<dbReference type="SUPFAM" id="SSF46785">
    <property type="entry name" value="Winged helix' DNA-binding domain"/>
    <property type="match status" value="2"/>
</dbReference>
<dbReference type="InterPro" id="IPR036390">
    <property type="entry name" value="WH_DNA-bd_sf"/>
</dbReference>
<dbReference type="GO" id="GO:0043328">
    <property type="term" value="P:protein transport to vacuole involved in ubiquitin-dependent protein catabolic process via the multivesicular body sorting pathway"/>
    <property type="evidence" value="ECO:0007669"/>
    <property type="project" value="EnsemblFungi"/>
</dbReference>
<dbReference type="GO" id="GO:1904669">
    <property type="term" value="P:ATP export"/>
    <property type="evidence" value="ECO:0007669"/>
    <property type="project" value="EnsemblFungi"/>
</dbReference>
<accession>A0A1Q3A2N8</accession>
<evidence type="ECO:0000256" key="6">
    <source>
        <dbReference type="ARBA" id="ARBA00022753"/>
    </source>
</evidence>
<comment type="similarity">
    <text evidence="3 9">Belongs to the SNF8 family.</text>
</comment>
<evidence type="ECO:0000256" key="5">
    <source>
        <dbReference type="ARBA" id="ARBA00022490"/>
    </source>
</evidence>
<evidence type="ECO:0000256" key="7">
    <source>
        <dbReference type="ARBA" id="ARBA00022927"/>
    </source>
</evidence>
<comment type="subunit">
    <text evidence="9">Component of the endosomal sorting complex required for transport II (ESCRT-II).</text>
</comment>
<evidence type="ECO:0000256" key="9">
    <source>
        <dbReference type="PIRNR" id="PIRNR017215"/>
    </source>
</evidence>
<dbReference type="AlphaFoldDB" id="A0A1Q3A2N8"/>
<dbReference type="GO" id="GO:0000814">
    <property type="term" value="C:ESCRT II complex"/>
    <property type="evidence" value="ECO:0007669"/>
    <property type="project" value="UniProtKB-UniRule"/>
</dbReference>
<dbReference type="InterPro" id="IPR016689">
    <property type="entry name" value="ESCRT-2_cplx_Snf8"/>
</dbReference>
<evidence type="ECO:0000313" key="11">
    <source>
        <dbReference type="EMBL" id="GAV49952.1"/>
    </source>
</evidence>
<dbReference type="FunFam" id="1.10.10.10:FF:000397">
    <property type="entry name" value="Vacuolar-sorting protein SNF8"/>
    <property type="match status" value="1"/>
</dbReference>
<evidence type="ECO:0000256" key="3">
    <source>
        <dbReference type="ARBA" id="ARBA00009834"/>
    </source>
</evidence>
<dbReference type="InterPro" id="IPR040608">
    <property type="entry name" value="Snf8/Vps36"/>
</dbReference>
<organism evidence="11 12">
    <name type="scientific">Zygosaccharomyces rouxii</name>
    <dbReference type="NCBI Taxonomy" id="4956"/>
    <lineage>
        <taxon>Eukaryota</taxon>
        <taxon>Fungi</taxon>
        <taxon>Dikarya</taxon>
        <taxon>Ascomycota</taxon>
        <taxon>Saccharomycotina</taxon>
        <taxon>Saccharomycetes</taxon>
        <taxon>Saccharomycetales</taxon>
        <taxon>Saccharomycetaceae</taxon>
        <taxon>Zygosaccharomyces</taxon>
    </lineage>
</organism>
<dbReference type="Gene3D" id="1.10.10.10">
    <property type="entry name" value="Winged helix-like DNA-binding domain superfamily/Winged helix DNA-binding domain"/>
    <property type="match status" value="2"/>
</dbReference>
<dbReference type="GO" id="GO:0000742">
    <property type="term" value="P:karyogamy involved in conjugation with cellular fusion"/>
    <property type="evidence" value="ECO:0007669"/>
    <property type="project" value="EnsemblFungi"/>
</dbReference>
<keyword evidence="6" id="KW-0967">Endosome</keyword>
<evidence type="ECO:0000256" key="10">
    <source>
        <dbReference type="SAM" id="Coils"/>
    </source>
</evidence>
<dbReference type="InterPro" id="IPR036388">
    <property type="entry name" value="WH-like_DNA-bd_sf"/>
</dbReference>
<keyword evidence="8" id="KW-0472">Membrane</keyword>